<dbReference type="RefSeq" id="WP_176623508.1">
    <property type="nucleotide sequence ID" value="NZ_JABXXQ010000115.1"/>
</dbReference>
<name>A0A839V7M0_9PROT</name>
<evidence type="ECO:0000313" key="3">
    <source>
        <dbReference type="Proteomes" id="UP000557688"/>
    </source>
</evidence>
<organism evidence="1 3">
    <name type="scientific">Endobacter medicaginis</name>
    <dbReference type="NCBI Taxonomy" id="1181271"/>
    <lineage>
        <taxon>Bacteria</taxon>
        <taxon>Pseudomonadati</taxon>
        <taxon>Pseudomonadota</taxon>
        <taxon>Alphaproteobacteria</taxon>
        <taxon>Acetobacterales</taxon>
        <taxon>Acetobacteraceae</taxon>
        <taxon>Endobacter</taxon>
    </lineage>
</organism>
<gene>
    <name evidence="1" type="ORF">FHR90_003375</name>
    <name evidence="2" type="ORF">HUK83_07555</name>
</gene>
<evidence type="ECO:0000313" key="2">
    <source>
        <dbReference type="EMBL" id="NVN30187.1"/>
    </source>
</evidence>
<evidence type="ECO:0008006" key="5">
    <source>
        <dbReference type="Google" id="ProtNLM"/>
    </source>
</evidence>
<dbReference type="AlphaFoldDB" id="A0A839V7M0"/>
<dbReference type="Proteomes" id="UP000565205">
    <property type="component" value="Unassembled WGS sequence"/>
</dbReference>
<evidence type="ECO:0000313" key="4">
    <source>
        <dbReference type="Proteomes" id="UP000565205"/>
    </source>
</evidence>
<proteinExistence type="predicted"/>
<accession>A0A839V7M0</accession>
<dbReference type="EMBL" id="JACHXV010000039">
    <property type="protein sequence ID" value="MBB3175519.1"/>
    <property type="molecule type" value="Genomic_DNA"/>
</dbReference>
<sequence>MGGFFDGATIVSMKTERVRVIAALPCPANAHITLCDIRQMKIQSQERVQDFARLVGGDDIRSKRLAFVTGASLARIQAKRLTDRPGVEFFSNPDTALNWLREPEAAIDGGAR</sequence>
<reference evidence="2 4" key="1">
    <citation type="submission" date="2020-06" db="EMBL/GenBank/DDBJ databases">
        <title>Description of novel acetic acid bacteria.</title>
        <authorList>
            <person name="Sombolestani A."/>
        </authorList>
    </citation>
    <scope>NUCLEOTIDE SEQUENCE [LARGE SCALE GENOMIC DNA]</scope>
    <source>
        <strain evidence="2 4">LMG 26838</strain>
    </source>
</reference>
<protein>
    <recommendedName>
        <fullName evidence="5">STAS/SEC14 domain-containing protein</fullName>
    </recommendedName>
</protein>
<dbReference type="EMBL" id="JABXXQ010000115">
    <property type="protein sequence ID" value="NVN30187.1"/>
    <property type="molecule type" value="Genomic_DNA"/>
</dbReference>
<dbReference type="Proteomes" id="UP000557688">
    <property type="component" value="Unassembled WGS sequence"/>
</dbReference>
<keyword evidence="3" id="KW-1185">Reference proteome</keyword>
<comment type="caution">
    <text evidence="1">The sequence shown here is derived from an EMBL/GenBank/DDBJ whole genome shotgun (WGS) entry which is preliminary data.</text>
</comment>
<reference evidence="1 3" key="2">
    <citation type="submission" date="2020-08" db="EMBL/GenBank/DDBJ databases">
        <title>Genomic Encyclopedia of Type Strains, Phase III (KMG-III): the genomes of soil and plant-associated and newly described type strains.</title>
        <authorList>
            <person name="Whitman W."/>
        </authorList>
    </citation>
    <scope>NUCLEOTIDE SEQUENCE [LARGE SCALE GENOMIC DNA]</scope>
    <source>
        <strain evidence="1 3">CECT 8088</strain>
    </source>
</reference>
<evidence type="ECO:0000313" key="1">
    <source>
        <dbReference type="EMBL" id="MBB3175519.1"/>
    </source>
</evidence>